<evidence type="ECO:0000313" key="3">
    <source>
        <dbReference type="Proteomes" id="UP000054270"/>
    </source>
</evidence>
<dbReference type="EMBL" id="KN817520">
    <property type="protein sequence ID" value="KJA28678.1"/>
    <property type="molecule type" value="Genomic_DNA"/>
</dbReference>
<organism evidence="2 3">
    <name type="scientific">Hypholoma sublateritium (strain FD-334 SS-4)</name>
    <dbReference type="NCBI Taxonomy" id="945553"/>
    <lineage>
        <taxon>Eukaryota</taxon>
        <taxon>Fungi</taxon>
        <taxon>Dikarya</taxon>
        <taxon>Basidiomycota</taxon>
        <taxon>Agaricomycotina</taxon>
        <taxon>Agaricomycetes</taxon>
        <taxon>Agaricomycetidae</taxon>
        <taxon>Agaricales</taxon>
        <taxon>Agaricineae</taxon>
        <taxon>Strophariaceae</taxon>
        <taxon>Hypholoma</taxon>
    </lineage>
</organism>
<keyword evidence="3" id="KW-1185">Reference proteome</keyword>
<sequence>MAPVSIGLQNFEYRDPSTHTTATFMIFGEILHDSKLGAIGNHFTGRVGESVTPIRDGGKTHDTLKLGIPSNPTEELQILYDNQFVPLNHVYLDDCDFDKDRGVIAMSHECSEAVPAPENLGDTLNRFRVGLEKKFGPVKAEKRAVAVPVNQRFMQKRPLAHVSSPSQRESFVPQAPPSVAPVGIGGFYEPSLMPDYQSRYFALVHDKLIQHDVRDIDGNLIPAYDNLDSLAPGTVVAIMSSLYTFNIPMGPSSYKRIYCLRAHSVQVLLEADDESRAANAVSGDMPPIPAPAVAIDTNNDFQSLATKRKAATHASNEKRVQDDTPQSPRSLSTTLLPSTSMTSARNNIAENDVEKSIVLSPPEDDSDIFTAMQMDISETIHSPSPVTREQEHTVAARGGRSSTTARNKRKAG</sequence>
<name>A0A0D2MXB7_HYPSF</name>
<dbReference type="OMA" id="YLANCEY"/>
<dbReference type="Proteomes" id="UP000054270">
    <property type="component" value="Unassembled WGS sequence"/>
</dbReference>
<gene>
    <name evidence="2" type="ORF">HYPSUDRAFT_196866</name>
</gene>
<evidence type="ECO:0000313" key="2">
    <source>
        <dbReference type="EMBL" id="KJA28678.1"/>
    </source>
</evidence>
<protein>
    <submittedName>
        <fullName evidence="2">Uncharacterized protein</fullName>
    </submittedName>
</protein>
<dbReference type="OrthoDB" id="3060725at2759"/>
<feature type="compositionally biased region" description="Low complexity" evidence="1">
    <location>
        <begin position="324"/>
        <end position="343"/>
    </location>
</feature>
<dbReference type="AlphaFoldDB" id="A0A0D2MXB7"/>
<feature type="region of interest" description="Disordered" evidence="1">
    <location>
        <begin position="311"/>
        <end position="348"/>
    </location>
</feature>
<feature type="region of interest" description="Disordered" evidence="1">
    <location>
        <begin position="375"/>
        <end position="412"/>
    </location>
</feature>
<accession>A0A0D2MXB7</accession>
<evidence type="ECO:0000256" key="1">
    <source>
        <dbReference type="SAM" id="MobiDB-lite"/>
    </source>
</evidence>
<proteinExistence type="predicted"/>
<reference evidence="3" key="1">
    <citation type="submission" date="2014-04" db="EMBL/GenBank/DDBJ databases">
        <title>Evolutionary Origins and Diversification of the Mycorrhizal Mutualists.</title>
        <authorList>
            <consortium name="DOE Joint Genome Institute"/>
            <consortium name="Mycorrhizal Genomics Consortium"/>
            <person name="Kohler A."/>
            <person name="Kuo A."/>
            <person name="Nagy L.G."/>
            <person name="Floudas D."/>
            <person name="Copeland A."/>
            <person name="Barry K.W."/>
            <person name="Cichocki N."/>
            <person name="Veneault-Fourrey C."/>
            <person name="LaButti K."/>
            <person name="Lindquist E.A."/>
            <person name="Lipzen A."/>
            <person name="Lundell T."/>
            <person name="Morin E."/>
            <person name="Murat C."/>
            <person name="Riley R."/>
            <person name="Ohm R."/>
            <person name="Sun H."/>
            <person name="Tunlid A."/>
            <person name="Henrissat B."/>
            <person name="Grigoriev I.V."/>
            <person name="Hibbett D.S."/>
            <person name="Martin F."/>
        </authorList>
    </citation>
    <scope>NUCLEOTIDE SEQUENCE [LARGE SCALE GENOMIC DNA]</scope>
    <source>
        <strain evidence="3">FD-334 SS-4</strain>
    </source>
</reference>